<proteinExistence type="predicted"/>
<evidence type="ECO:0000313" key="4">
    <source>
        <dbReference type="Proteomes" id="UP000274922"/>
    </source>
</evidence>
<feature type="compositionally biased region" description="Acidic residues" evidence="1">
    <location>
        <begin position="441"/>
        <end position="456"/>
    </location>
</feature>
<feature type="signal peptide" evidence="2">
    <location>
        <begin position="1"/>
        <end position="40"/>
    </location>
</feature>
<feature type="chain" id="PRO_5020832922" description="Protein kinase domain-containing protein" evidence="2">
    <location>
        <begin position="41"/>
        <end position="819"/>
    </location>
</feature>
<dbReference type="EMBL" id="ML014162">
    <property type="protein sequence ID" value="RKP01741.1"/>
    <property type="molecule type" value="Genomic_DNA"/>
</dbReference>
<evidence type="ECO:0000256" key="1">
    <source>
        <dbReference type="SAM" id="MobiDB-lite"/>
    </source>
</evidence>
<sequence>MSSRRASPRRPPAARDWRTAVLGLLCATLLLLAHAAATAAQPLIPPGSAAAAATADAALAPHPRILRILQRVRRSGVLPSATDAAASAPARGRAPSPPSDLDVGARGRRPTMESLADSSSAPESAPPSVSDPSRGETLRGRGLGPIRHDAALDTAESPGTHHTSQSTTRGRRRRQSGPSSAASSRLRGSHHRSYSTATEILKDHLNRVAKTWNFAPADASSAAKETKPGYLDYVPAAARIPRGVLQNAAPDVDVRRQGDLDVDAGEVGVRPPYLHALLKNAKTDEVARLFAPQSVHAAYTDDVALATSAYRAAAIELVALRQIQMIPALRMHVPALIAAVDESHAFGSVQAAANPVTHEYAMDMCQLLRLVHRFHEHGWYHGAIRPAALFAGNVRSRSASSSASMPAASDFGTETDSEAAASAVAAEAATSKDVRFGAEIEDDETTEAVTESESEAEWASMPGQLRSQVQDPITDYTSVLGLWNRARYVPAHDVRKAKGKSQHQAEHQTVHPDEGKGKQKATGPTFDYDPERPWISFDGMADSRDVDDLMWRYLPADLWYGSREISLKRLDAYGLGQLFFERINERPMYDFEPHFLKLIETIVKTAPSRQETKRTTFDEAVPWYEKLGELKPGREGLAERLSRVTGVVDSQHKYYIRLPIQTEPGDPISHVEAIIRHQTPRTNKGGFAIITYSHLFKAADTGADFLQACSRKVAKGVNKFLSRSPRKTADGRESESEEEPSQSQQATRALSVAAGHKRMVMAWLANKPSSTVPWMTKMEFKMIRSLLDINSDRSLAEEADHFQCPPLHPSLAHDPPSFR</sequence>
<feature type="compositionally biased region" description="Low complexity" evidence="1">
    <location>
        <begin position="113"/>
        <end position="132"/>
    </location>
</feature>
<protein>
    <recommendedName>
        <fullName evidence="5">Protein kinase domain-containing protein</fullName>
    </recommendedName>
</protein>
<evidence type="ECO:0008006" key="5">
    <source>
        <dbReference type="Google" id="ProtNLM"/>
    </source>
</evidence>
<feature type="compositionally biased region" description="Low complexity" evidence="1">
    <location>
        <begin position="79"/>
        <end position="94"/>
    </location>
</feature>
<reference evidence="4" key="1">
    <citation type="journal article" date="2018" name="Nat. Microbiol.">
        <title>Leveraging single-cell genomics to expand the fungal tree of life.</title>
        <authorList>
            <person name="Ahrendt S.R."/>
            <person name="Quandt C.A."/>
            <person name="Ciobanu D."/>
            <person name="Clum A."/>
            <person name="Salamov A."/>
            <person name="Andreopoulos B."/>
            <person name="Cheng J.F."/>
            <person name="Woyke T."/>
            <person name="Pelin A."/>
            <person name="Henrissat B."/>
            <person name="Reynolds N.K."/>
            <person name="Benny G.L."/>
            <person name="Smith M.E."/>
            <person name="James T.Y."/>
            <person name="Grigoriev I.V."/>
        </authorList>
    </citation>
    <scope>NUCLEOTIDE SEQUENCE [LARGE SCALE GENOMIC DNA]</scope>
    <source>
        <strain evidence="4">ATCC 52028</strain>
    </source>
</reference>
<organism evidence="3 4">
    <name type="scientific">Caulochytrium protostelioides</name>
    <dbReference type="NCBI Taxonomy" id="1555241"/>
    <lineage>
        <taxon>Eukaryota</taxon>
        <taxon>Fungi</taxon>
        <taxon>Fungi incertae sedis</taxon>
        <taxon>Chytridiomycota</taxon>
        <taxon>Chytridiomycota incertae sedis</taxon>
        <taxon>Chytridiomycetes</taxon>
        <taxon>Caulochytriales</taxon>
        <taxon>Caulochytriaceae</taxon>
        <taxon>Caulochytrium</taxon>
    </lineage>
</organism>
<feature type="region of interest" description="Disordered" evidence="1">
    <location>
        <begin position="497"/>
        <end position="525"/>
    </location>
</feature>
<feature type="region of interest" description="Disordered" evidence="1">
    <location>
        <begin position="78"/>
        <end position="194"/>
    </location>
</feature>
<dbReference type="AlphaFoldDB" id="A0A4P9X9P9"/>
<name>A0A4P9X9P9_9FUNG</name>
<dbReference type="Proteomes" id="UP000274922">
    <property type="component" value="Unassembled WGS sequence"/>
</dbReference>
<gene>
    <name evidence="3" type="ORF">CXG81DRAFT_18499</name>
</gene>
<keyword evidence="2" id="KW-0732">Signal</keyword>
<feature type="region of interest" description="Disordered" evidence="1">
    <location>
        <begin position="722"/>
        <end position="748"/>
    </location>
</feature>
<feature type="compositionally biased region" description="Low complexity" evidence="1">
    <location>
        <begin position="176"/>
        <end position="186"/>
    </location>
</feature>
<feature type="region of interest" description="Disordered" evidence="1">
    <location>
        <begin position="441"/>
        <end position="461"/>
    </location>
</feature>
<accession>A0A4P9X9P9</accession>
<feature type="compositionally biased region" description="Basic and acidic residues" evidence="1">
    <location>
        <begin position="503"/>
        <end position="517"/>
    </location>
</feature>
<keyword evidence="4" id="KW-1185">Reference proteome</keyword>
<evidence type="ECO:0000313" key="3">
    <source>
        <dbReference type="EMBL" id="RKP01741.1"/>
    </source>
</evidence>
<evidence type="ECO:0000256" key="2">
    <source>
        <dbReference type="SAM" id="SignalP"/>
    </source>
</evidence>